<dbReference type="PANTHER" id="PTHR23148:SF0">
    <property type="entry name" value="SERINE_ARGININE REPETITIVE MATRIX PROTEIN 1"/>
    <property type="match status" value="1"/>
</dbReference>
<feature type="compositionally biased region" description="Basic residues" evidence="2">
    <location>
        <begin position="326"/>
        <end position="335"/>
    </location>
</feature>
<dbReference type="InterPro" id="IPR052225">
    <property type="entry name" value="Ser/Arg_repetitive_matrix"/>
</dbReference>
<dbReference type="Proteomes" id="UP000191522">
    <property type="component" value="Unassembled WGS sequence"/>
</dbReference>
<dbReference type="GO" id="GO:0003723">
    <property type="term" value="F:RNA binding"/>
    <property type="evidence" value="ECO:0007669"/>
    <property type="project" value="TreeGrafter"/>
</dbReference>
<dbReference type="Pfam" id="PF01480">
    <property type="entry name" value="PWI"/>
    <property type="match status" value="1"/>
</dbReference>
<name>A0A1V6PJV3_PENDC</name>
<feature type="compositionally biased region" description="Basic and acidic residues" evidence="2">
    <location>
        <begin position="261"/>
        <end position="270"/>
    </location>
</feature>
<protein>
    <recommendedName>
        <fullName evidence="3">PWI domain-containing protein</fullName>
    </recommendedName>
</protein>
<evidence type="ECO:0000256" key="2">
    <source>
        <dbReference type="SAM" id="MobiDB-lite"/>
    </source>
</evidence>
<accession>A0A1V6PJV3</accession>
<keyword evidence="1" id="KW-0507">mRNA processing</keyword>
<reference evidence="5" key="1">
    <citation type="journal article" date="2017" name="Nat. Microbiol.">
        <title>Global analysis of biosynthetic gene clusters reveals vast potential of secondary metabolite production in Penicillium species.</title>
        <authorList>
            <person name="Nielsen J.C."/>
            <person name="Grijseels S."/>
            <person name="Prigent S."/>
            <person name="Ji B."/>
            <person name="Dainat J."/>
            <person name="Nielsen K.F."/>
            <person name="Frisvad J.C."/>
            <person name="Workman M."/>
            <person name="Nielsen J."/>
        </authorList>
    </citation>
    <scope>NUCLEOTIDE SEQUENCE [LARGE SCALE GENOMIC DNA]</scope>
    <source>
        <strain evidence="5">IBT 11843</strain>
    </source>
</reference>
<dbReference type="OrthoDB" id="163257at2759"/>
<dbReference type="EMBL" id="MDYL01000003">
    <property type="protein sequence ID" value="OQD77318.1"/>
    <property type="molecule type" value="Genomic_DNA"/>
</dbReference>
<proteinExistence type="predicted"/>
<feature type="compositionally biased region" description="Basic residues" evidence="2">
    <location>
        <begin position="301"/>
        <end position="316"/>
    </location>
</feature>
<feature type="compositionally biased region" description="Basic and acidic residues" evidence="2">
    <location>
        <begin position="105"/>
        <end position="149"/>
    </location>
</feature>
<dbReference type="PANTHER" id="PTHR23148">
    <property type="entry name" value="SERINE/ARGININE REGULATED NUCLEAR MATRIX PROTEIN"/>
    <property type="match status" value="1"/>
</dbReference>
<dbReference type="GO" id="GO:0006397">
    <property type="term" value="P:mRNA processing"/>
    <property type="evidence" value="ECO:0007669"/>
    <property type="project" value="UniProtKB-KW"/>
</dbReference>
<dbReference type="SUPFAM" id="SSF101233">
    <property type="entry name" value="PWI domain"/>
    <property type="match status" value="1"/>
</dbReference>
<evidence type="ECO:0000256" key="1">
    <source>
        <dbReference type="ARBA" id="ARBA00022664"/>
    </source>
</evidence>
<feature type="compositionally biased region" description="Basic residues" evidence="2">
    <location>
        <begin position="193"/>
        <end position="238"/>
    </location>
</feature>
<dbReference type="Gene3D" id="1.20.1390.10">
    <property type="entry name" value="PWI domain"/>
    <property type="match status" value="1"/>
</dbReference>
<evidence type="ECO:0000259" key="3">
    <source>
        <dbReference type="PROSITE" id="PS51025"/>
    </source>
</evidence>
<organism evidence="4 5">
    <name type="scientific">Penicillium decumbens</name>
    <dbReference type="NCBI Taxonomy" id="69771"/>
    <lineage>
        <taxon>Eukaryota</taxon>
        <taxon>Fungi</taxon>
        <taxon>Dikarya</taxon>
        <taxon>Ascomycota</taxon>
        <taxon>Pezizomycotina</taxon>
        <taxon>Eurotiomycetes</taxon>
        <taxon>Eurotiomycetidae</taxon>
        <taxon>Eurotiales</taxon>
        <taxon>Aspergillaceae</taxon>
        <taxon>Penicillium</taxon>
    </lineage>
</organism>
<dbReference type="OMA" id="KICMDRV"/>
<feature type="compositionally biased region" description="Basic and acidic residues" evidence="2">
    <location>
        <begin position="174"/>
        <end position="185"/>
    </location>
</feature>
<sequence length="394" mass="45891">MATPVDRKLLKSTKFPPEFSRKVDMTKVNIEVMKKWIASRISKILGDEDDIVIELCFNLLEGSRYPDVKTLQLQLTGFLDKDTTKFCQELWSLLLSAQENPQGIDAEKAAEASRRQKEQERAREREIEDLRRRERADRGSVRRPGERGGRGPGFDLGGFAISPPPRPRPRSRGRYHELPCRRDLDSYVPSSSHRGHRPARYPSHSRSRSRSPSRSRTRSRSPPRRHRHDRRRSRSPQRGRREEKGRTPDYGDRNRSNSRNESPRSRTPRRDRSKRRSVSRSVTPPPRHDRRTFNSYSKSPSRSRSRSRHGGWRNRSRSRDYDRRSRSSRKERHSSRSGNASTRRRRDSSVTPPEKRQKLTDQDEGSGSARPENPPSKEPANPDDKKEDATEEGH</sequence>
<evidence type="ECO:0000313" key="5">
    <source>
        <dbReference type="Proteomes" id="UP000191522"/>
    </source>
</evidence>
<dbReference type="PROSITE" id="PS51025">
    <property type="entry name" value="PWI"/>
    <property type="match status" value="1"/>
</dbReference>
<feature type="compositionally biased region" description="Basic and acidic residues" evidence="2">
    <location>
        <begin position="380"/>
        <end position="394"/>
    </location>
</feature>
<feature type="domain" description="PWI" evidence="3">
    <location>
        <begin position="12"/>
        <end position="111"/>
    </location>
</feature>
<dbReference type="AlphaFoldDB" id="A0A1V6PJV3"/>
<dbReference type="GO" id="GO:0048024">
    <property type="term" value="P:regulation of mRNA splicing, via spliceosome"/>
    <property type="evidence" value="ECO:0007669"/>
    <property type="project" value="TreeGrafter"/>
</dbReference>
<feature type="compositionally biased region" description="Basic and acidic residues" evidence="2">
    <location>
        <begin position="239"/>
        <end position="255"/>
    </location>
</feature>
<dbReference type="STRING" id="69771.A0A1V6PJV3"/>
<comment type="caution">
    <text evidence="4">The sequence shown here is derived from an EMBL/GenBank/DDBJ whole genome shotgun (WGS) entry which is preliminary data.</text>
</comment>
<feature type="region of interest" description="Disordered" evidence="2">
    <location>
        <begin position="104"/>
        <end position="394"/>
    </location>
</feature>
<evidence type="ECO:0000313" key="4">
    <source>
        <dbReference type="EMBL" id="OQD77318.1"/>
    </source>
</evidence>
<gene>
    <name evidence="4" type="ORF">PENDEC_c003G00445</name>
</gene>
<keyword evidence="5" id="KW-1185">Reference proteome</keyword>
<dbReference type="InterPro" id="IPR002483">
    <property type="entry name" value="PWI_dom"/>
</dbReference>
<dbReference type="GO" id="GO:0005681">
    <property type="term" value="C:spliceosomal complex"/>
    <property type="evidence" value="ECO:0007669"/>
    <property type="project" value="TreeGrafter"/>
</dbReference>
<dbReference type="SMART" id="SM00311">
    <property type="entry name" value="PWI"/>
    <property type="match status" value="1"/>
</dbReference>
<dbReference type="InterPro" id="IPR036483">
    <property type="entry name" value="PWI_dom_sf"/>
</dbReference>